<gene>
    <name evidence="2" type="ORF">MYCFIDRAFT_180752</name>
</gene>
<evidence type="ECO:0000313" key="3">
    <source>
        <dbReference type="Proteomes" id="UP000016932"/>
    </source>
</evidence>
<dbReference type="GeneID" id="19334509"/>
<reference evidence="2 3" key="1">
    <citation type="journal article" date="2012" name="PLoS Pathog.">
        <title>Diverse lifestyles and strategies of plant pathogenesis encoded in the genomes of eighteen Dothideomycetes fungi.</title>
        <authorList>
            <person name="Ohm R.A."/>
            <person name="Feau N."/>
            <person name="Henrissat B."/>
            <person name="Schoch C.L."/>
            <person name="Horwitz B.A."/>
            <person name="Barry K.W."/>
            <person name="Condon B.J."/>
            <person name="Copeland A.C."/>
            <person name="Dhillon B."/>
            <person name="Glaser F."/>
            <person name="Hesse C.N."/>
            <person name="Kosti I."/>
            <person name="LaButti K."/>
            <person name="Lindquist E.A."/>
            <person name="Lucas S."/>
            <person name="Salamov A.A."/>
            <person name="Bradshaw R.E."/>
            <person name="Ciuffetti L."/>
            <person name="Hamelin R.C."/>
            <person name="Kema G.H.J."/>
            <person name="Lawrence C."/>
            <person name="Scott J.A."/>
            <person name="Spatafora J.W."/>
            <person name="Turgeon B.G."/>
            <person name="de Wit P.J.G.M."/>
            <person name="Zhong S."/>
            <person name="Goodwin S.B."/>
            <person name="Grigoriev I.V."/>
        </authorList>
    </citation>
    <scope>NUCLEOTIDE SEQUENCE [LARGE SCALE GENOMIC DNA]</scope>
    <source>
        <strain evidence="2 3">CIRAD86</strain>
    </source>
</reference>
<evidence type="ECO:0000256" key="1">
    <source>
        <dbReference type="SAM" id="MobiDB-lite"/>
    </source>
</evidence>
<dbReference type="HOGENOM" id="CLU_262146_0_0_1"/>
<feature type="compositionally biased region" description="Basic and acidic residues" evidence="1">
    <location>
        <begin position="591"/>
        <end position="602"/>
    </location>
</feature>
<name>M2ZXG5_PSEFD</name>
<feature type="region of interest" description="Disordered" evidence="1">
    <location>
        <begin position="571"/>
        <end position="605"/>
    </location>
</feature>
<protein>
    <submittedName>
        <fullName evidence="2">Uncharacterized protein</fullName>
    </submittedName>
</protein>
<dbReference type="VEuPathDB" id="FungiDB:MYCFIDRAFT_180752"/>
<dbReference type="RefSeq" id="XP_007932679.1">
    <property type="nucleotide sequence ID" value="XM_007934488.1"/>
</dbReference>
<sequence length="1292" mass="143250">MERREIAVAQLGPALQPQNVDTQGMIFADCAFVTTTYSPCEMTRHESNWTWLWPCLDGLPAERSPATQAPHPALYYPSVGNVMAASMGEEYSYTFVSTHNLITTLPQPHYSFYNAANGSIPRPRAQADDTMAAFTQALVAYTYAKNWPIHDFITNLLKAHHNSSGLYYRRCKTPQILPAASQAIAHITPKTDQNIRASGGITDHKLTVSPPHFADDFQTPTWHATSPTFGASEAQSRAAAAGEVYGCAVMILRPGTEAFPLSSMFVLPGLSFRRRESSLLGFPNKQMMNFGIRHHWSRICRARTVAASCLSDFLCEKERRSRMANGIIVPWRRTAGLGRVRPTPCRVQIQRHEHQQRDEKLLRGNILLQHSIPGSKASSLICLPPAGHAGRGSYTLTTAKLADGVRWANLKPCPFSFHPKLERPLPIPSSSSSLVSIASLLDPQPTGLRPGLWAWYPIDVVWRDLGHDLRLSSCYFLIWKLRWDAMTGSSSIRLRFGSVFIGGRVTKSVPGSQRKLIVTRNDTCDGVSALENGYNISSIPDNTSGPKNGNLMRTNKKQPRLAITPNIPITRTTEEKETEEVASTNKIGAAEQKRRREEKETLAQKAQMGSKKLELSKVLLVGSIKLHQNGQLNTGRDVGAEQNEPDYIQSVTDTMRSPIDKAVEYVARNPGGSIVATEKGYVSELDPNTGCIGTSQSRNDITGTLHGCMDLGVGRDRGQLERSLDDPTILVDSHSSWRHRTMHGTIQAPKLDVGRGHHTNTVLYLTADASPYVNPWTDVCFKDLSHAQQLQGFFDYDSFSIGSATSQCVLGEENAYNVSGSSQIIDACKDPPKWTRLSLVVHPDEFHTITGGFDQPNSKRQASNRYRQRGTLVRKGYENFSRPSESAQRRMGSSRRCLSLSLSLGEAAAAHAGRHQQARVPFLNADEPFHFLSPCYDRGSDFFFNTDRQPAAAHWLHHQMPVAKVSFAAPMCQAYRLIIWDLLGPDSNAFAPTRISSEGMCPQIMNENLASRETMEKLPNISALPRTTLYAADYVLLAFNQTRSLWIASSDCGSLSTFLVDTASSIGIARRRLATEYMASPPPREQRERRPRGLSLDDLYINLVELVACASKISLEIPAGRFAITSSLPSTQSAALDLQHSIPNGHPLRSYPMRCSLAPPALFEFCELLSVPHRDTTTTHALILDSSGLFQLCEVFVDEFQLPMATRPREAEGAAREASLGGPRRVSGYFLLAQLRIRGSIGSGLYIGSETWTRLSLQLESVETLLPEKVPPRHFERAYYWVLPRFCLTFSL</sequence>
<dbReference type="Proteomes" id="UP000016932">
    <property type="component" value="Unassembled WGS sequence"/>
</dbReference>
<accession>M2ZXG5</accession>
<organism evidence="2 3">
    <name type="scientific">Pseudocercospora fijiensis (strain CIRAD86)</name>
    <name type="common">Black leaf streak disease fungus</name>
    <name type="synonym">Mycosphaerella fijiensis</name>
    <dbReference type="NCBI Taxonomy" id="383855"/>
    <lineage>
        <taxon>Eukaryota</taxon>
        <taxon>Fungi</taxon>
        <taxon>Dikarya</taxon>
        <taxon>Ascomycota</taxon>
        <taxon>Pezizomycotina</taxon>
        <taxon>Dothideomycetes</taxon>
        <taxon>Dothideomycetidae</taxon>
        <taxon>Mycosphaerellales</taxon>
        <taxon>Mycosphaerellaceae</taxon>
        <taxon>Pseudocercospora</taxon>
    </lineage>
</organism>
<dbReference type="EMBL" id="KB446576">
    <property type="protein sequence ID" value="EME76766.1"/>
    <property type="molecule type" value="Genomic_DNA"/>
</dbReference>
<proteinExistence type="predicted"/>
<dbReference type="OrthoDB" id="5152325at2759"/>
<keyword evidence="3" id="KW-1185">Reference proteome</keyword>
<dbReference type="KEGG" id="pfj:MYCFIDRAFT_180752"/>
<evidence type="ECO:0000313" key="2">
    <source>
        <dbReference type="EMBL" id="EME76766.1"/>
    </source>
</evidence>